<protein>
    <submittedName>
        <fullName evidence="2">(Fe-S)-binding protein</fullName>
    </submittedName>
</protein>
<dbReference type="AlphaFoldDB" id="A0A109W4M6"/>
<dbReference type="InterPro" id="IPR003741">
    <property type="entry name" value="LUD_dom"/>
</dbReference>
<dbReference type="PANTHER" id="PTHR43682:SF1">
    <property type="entry name" value="LACTATE UTILIZATION PROTEIN C"/>
    <property type="match status" value="1"/>
</dbReference>
<feature type="domain" description="LUD" evidence="1">
    <location>
        <begin position="10"/>
        <end position="208"/>
    </location>
</feature>
<gene>
    <name evidence="2" type="ORF">AXF13_11185</name>
</gene>
<proteinExistence type="predicted"/>
<dbReference type="EMBL" id="CP014229">
    <property type="protein sequence ID" value="AMD90635.1"/>
    <property type="molecule type" value="Genomic_DNA"/>
</dbReference>
<dbReference type="Pfam" id="PF02589">
    <property type="entry name" value="LUD_dom"/>
    <property type="match status" value="1"/>
</dbReference>
<dbReference type="KEGG" id="dfi:AXF13_11185"/>
<dbReference type="Gene3D" id="3.40.50.10420">
    <property type="entry name" value="NagB/RpiA/CoA transferase-like"/>
    <property type="match status" value="1"/>
</dbReference>
<dbReference type="InterPro" id="IPR037171">
    <property type="entry name" value="NagB/RpiA_transferase-like"/>
</dbReference>
<evidence type="ECO:0000259" key="1">
    <source>
        <dbReference type="Pfam" id="PF02589"/>
    </source>
</evidence>
<dbReference type="Proteomes" id="UP000069241">
    <property type="component" value="Chromosome"/>
</dbReference>
<dbReference type="SUPFAM" id="SSF100950">
    <property type="entry name" value="NagB/RpiA/CoA transferase-like"/>
    <property type="match status" value="1"/>
</dbReference>
<sequence>MPPVNPELVEAFSAKAAIVNAVVQEVPSMAAALQYVVDVCENKAPAELLADEPGVQQGPLGPNKVPTRVQRIVAAPDLDDEDFAALALACEEKGFACLRNGLRNHLAGIDVGLSRAELGVAGSGTCMMNTDNEDVRLAGMISEIHVILLRKSDIYPDLPSIAQLLRERMNAAPATYTTLITGPSRTADIERVGAVGVHGPLELHIILLED</sequence>
<dbReference type="PANTHER" id="PTHR43682">
    <property type="entry name" value="LACTATE UTILIZATION PROTEIN C"/>
    <property type="match status" value="1"/>
</dbReference>
<dbReference type="InterPro" id="IPR024185">
    <property type="entry name" value="FTHF_cligase-like_sf"/>
</dbReference>
<dbReference type="STRING" id="44742.AXF13_11185"/>
<keyword evidence="3" id="KW-1185">Reference proteome</keyword>
<evidence type="ECO:0000313" key="3">
    <source>
        <dbReference type="Proteomes" id="UP000069241"/>
    </source>
</evidence>
<name>A0A109W4M6_9BACT</name>
<evidence type="ECO:0000313" key="2">
    <source>
        <dbReference type="EMBL" id="AMD90635.1"/>
    </source>
</evidence>
<accession>A0A109W4M6</accession>
<organism evidence="2 3">
    <name type="scientific">Desulfovibrio fairfieldensis</name>
    <dbReference type="NCBI Taxonomy" id="44742"/>
    <lineage>
        <taxon>Bacteria</taxon>
        <taxon>Pseudomonadati</taxon>
        <taxon>Thermodesulfobacteriota</taxon>
        <taxon>Desulfovibrionia</taxon>
        <taxon>Desulfovibrionales</taxon>
        <taxon>Desulfovibrionaceae</taxon>
        <taxon>Desulfovibrio</taxon>
    </lineage>
</organism>
<reference evidence="3" key="1">
    <citation type="submission" date="2016-02" db="EMBL/GenBank/DDBJ databases">
        <authorList>
            <person name="Holder M.E."/>
            <person name="Ajami N.J."/>
            <person name="Petrosino J.F."/>
        </authorList>
    </citation>
    <scope>NUCLEOTIDE SEQUENCE [LARGE SCALE GENOMIC DNA]</scope>
    <source>
        <strain evidence="3">CCUG 45958</strain>
    </source>
</reference>
<dbReference type="RefSeq" id="WP_008681966.1">
    <property type="nucleotide sequence ID" value="NZ_CP014229.1"/>
</dbReference>